<evidence type="ECO:0000313" key="8">
    <source>
        <dbReference type="Proteomes" id="UP001595722"/>
    </source>
</evidence>
<proteinExistence type="predicted"/>
<comment type="subcellular location">
    <subcellularLocation>
        <location evidence="1">Membrane</location>
        <topology evidence="1">Multi-pass membrane protein</topology>
    </subcellularLocation>
</comment>
<dbReference type="RefSeq" id="WP_376865591.1">
    <property type="nucleotide sequence ID" value="NZ_JBHRYB010000005.1"/>
</dbReference>
<dbReference type="EMBL" id="JBHRYB010000005">
    <property type="protein sequence ID" value="MFC3679808.1"/>
    <property type="molecule type" value="Genomic_DNA"/>
</dbReference>
<evidence type="ECO:0000256" key="1">
    <source>
        <dbReference type="ARBA" id="ARBA00004141"/>
    </source>
</evidence>
<keyword evidence="7" id="KW-0645">Protease</keyword>
<feature type="transmembrane region" description="Helical" evidence="5">
    <location>
        <begin position="118"/>
        <end position="136"/>
    </location>
</feature>
<accession>A0ABV7VS50</accession>
<gene>
    <name evidence="7" type="ORF">ACFOMG_06750</name>
</gene>
<feature type="transmembrane region" description="Helical" evidence="5">
    <location>
        <begin position="68"/>
        <end position="86"/>
    </location>
</feature>
<name>A0ABV7VS50_9GAMM</name>
<dbReference type="Pfam" id="PF01694">
    <property type="entry name" value="Rhomboid"/>
    <property type="match status" value="1"/>
</dbReference>
<evidence type="ECO:0000256" key="5">
    <source>
        <dbReference type="SAM" id="Phobius"/>
    </source>
</evidence>
<dbReference type="EC" id="3.4.21.-" evidence="7"/>
<dbReference type="SUPFAM" id="SSF144091">
    <property type="entry name" value="Rhomboid-like"/>
    <property type="match status" value="1"/>
</dbReference>
<evidence type="ECO:0000256" key="4">
    <source>
        <dbReference type="ARBA" id="ARBA00023136"/>
    </source>
</evidence>
<dbReference type="Proteomes" id="UP001595722">
    <property type="component" value="Unassembled WGS sequence"/>
</dbReference>
<feature type="transmembrane region" description="Helical" evidence="5">
    <location>
        <begin position="168"/>
        <end position="188"/>
    </location>
</feature>
<sequence length="199" mass="22120">MAISARFRRWLQPFKHQLRVVALLALILTVLELINLLTMRSLTVLSIVPRQLSSLPMLLSAPLVHGNLWHFLSNLVPFCVLAFLSLQYGKQRFISVSLAGVLITGICVWFFARPVPHMGINGVLYCYLGFILLAGFVSKETRLVLLSVAVGVFYGGMVFGVLPLNSYISWESNLFGFLTGIGCALLLVRRPVRDISIEA</sequence>
<feature type="transmembrane region" description="Helical" evidence="5">
    <location>
        <begin position="93"/>
        <end position="112"/>
    </location>
</feature>
<keyword evidence="4 5" id="KW-0472">Membrane</keyword>
<dbReference type="GO" id="GO:0006508">
    <property type="term" value="P:proteolysis"/>
    <property type="evidence" value="ECO:0007669"/>
    <property type="project" value="UniProtKB-KW"/>
</dbReference>
<keyword evidence="2 5" id="KW-0812">Transmembrane</keyword>
<evidence type="ECO:0000256" key="3">
    <source>
        <dbReference type="ARBA" id="ARBA00022989"/>
    </source>
</evidence>
<comment type="caution">
    <text evidence="7">The sequence shown here is derived from an EMBL/GenBank/DDBJ whole genome shotgun (WGS) entry which is preliminary data.</text>
</comment>
<dbReference type="InterPro" id="IPR035952">
    <property type="entry name" value="Rhomboid-like_sf"/>
</dbReference>
<feature type="domain" description="Peptidase S54 rhomboid" evidence="6">
    <location>
        <begin position="58"/>
        <end position="189"/>
    </location>
</feature>
<protein>
    <submittedName>
        <fullName evidence="7">Rhomboid family intramembrane serine protease</fullName>
        <ecNumber evidence="7">3.4.21.-</ecNumber>
    </submittedName>
</protein>
<evidence type="ECO:0000313" key="7">
    <source>
        <dbReference type="EMBL" id="MFC3679808.1"/>
    </source>
</evidence>
<reference evidence="8" key="1">
    <citation type="journal article" date="2019" name="Int. J. Syst. Evol. Microbiol.">
        <title>The Global Catalogue of Microorganisms (GCM) 10K type strain sequencing project: providing services to taxonomists for standard genome sequencing and annotation.</title>
        <authorList>
            <consortium name="The Broad Institute Genomics Platform"/>
            <consortium name="The Broad Institute Genome Sequencing Center for Infectious Disease"/>
            <person name="Wu L."/>
            <person name="Ma J."/>
        </authorList>
    </citation>
    <scope>NUCLEOTIDE SEQUENCE [LARGE SCALE GENOMIC DNA]</scope>
    <source>
        <strain evidence="8">KCTC 42424</strain>
    </source>
</reference>
<keyword evidence="7" id="KW-0378">Hydrolase</keyword>
<keyword evidence="3 5" id="KW-1133">Transmembrane helix</keyword>
<evidence type="ECO:0000256" key="2">
    <source>
        <dbReference type="ARBA" id="ARBA00022692"/>
    </source>
</evidence>
<evidence type="ECO:0000259" key="6">
    <source>
        <dbReference type="Pfam" id="PF01694"/>
    </source>
</evidence>
<organism evidence="7 8">
    <name type="scientific">Bacterioplanoides pacificum</name>
    <dbReference type="NCBI Taxonomy" id="1171596"/>
    <lineage>
        <taxon>Bacteria</taxon>
        <taxon>Pseudomonadati</taxon>
        <taxon>Pseudomonadota</taxon>
        <taxon>Gammaproteobacteria</taxon>
        <taxon>Oceanospirillales</taxon>
        <taxon>Oceanospirillaceae</taxon>
        <taxon>Bacterioplanoides</taxon>
    </lineage>
</organism>
<dbReference type="Gene3D" id="1.20.1540.10">
    <property type="entry name" value="Rhomboid-like"/>
    <property type="match status" value="1"/>
</dbReference>
<feature type="transmembrane region" description="Helical" evidence="5">
    <location>
        <begin position="143"/>
        <end position="162"/>
    </location>
</feature>
<keyword evidence="8" id="KW-1185">Reference proteome</keyword>
<dbReference type="InterPro" id="IPR022764">
    <property type="entry name" value="Peptidase_S54_rhomboid_dom"/>
</dbReference>
<feature type="transmembrane region" description="Helical" evidence="5">
    <location>
        <begin position="21"/>
        <end position="48"/>
    </location>
</feature>
<dbReference type="GO" id="GO:0008233">
    <property type="term" value="F:peptidase activity"/>
    <property type="evidence" value="ECO:0007669"/>
    <property type="project" value="UniProtKB-KW"/>
</dbReference>